<proteinExistence type="predicted"/>
<dbReference type="Proteomes" id="UP000433883">
    <property type="component" value="Unassembled WGS sequence"/>
</dbReference>
<dbReference type="AlphaFoldDB" id="A0A8H3V7H3"/>
<sequence length="303" mass="35384">MTTMTSTIGVLSEMHENLTHHKTEKAREIYLRRVCRDLDIRDTVMKYEQSVDPDFHAKQLGPQLKRPEKDPPARRPDLTRPIRPGLIRRRSAARLELDEKHDDERYKRDFNKETMKVLYRRQDEEVTTVPFLVEDWTLWPPPGNKNTQEEEWQIQFRKQAQPLIKLSALLSMPLEQSEIIFAHYGVDEEFKKPLALFAGAAAMIPYNGAGVPEPGPMAMIMKALADLARAGTQKGKKMKVVKTPWEEEKKEETKVLIKKHCVCTWLSNWFSHWFSMAKAKTVVGNFCHGAIRWFLRVIKWLFE</sequence>
<dbReference type="OrthoDB" id="10416144at2759"/>
<organism evidence="2 3">
    <name type="scientific">Venturia inaequalis</name>
    <name type="common">Apple scab fungus</name>
    <dbReference type="NCBI Taxonomy" id="5025"/>
    <lineage>
        <taxon>Eukaryota</taxon>
        <taxon>Fungi</taxon>
        <taxon>Dikarya</taxon>
        <taxon>Ascomycota</taxon>
        <taxon>Pezizomycotina</taxon>
        <taxon>Dothideomycetes</taxon>
        <taxon>Pleosporomycetidae</taxon>
        <taxon>Venturiales</taxon>
        <taxon>Venturiaceae</taxon>
        <taxon>Venturia</taxon>
    </lineage>
</organism>
<comment type="caution">
    <text evidence="2">The sequence shown here is derived from an EMBL/GenBank/DDBJ whole genome shotgun (WGS) entry which is preliminary data.</text>
</comment>
<feature type="compositionally biased region" description="Basic and acidic residues" evidence="1">
    <location>
        <begin position="65"/>
        <end position="80"/>
    </location>
</feature>
<evidence type="ECO:0000256" key="1">
    <source>
        <dbReference type="SAM" id="MobiDB-lite"/>
    </source>
</evidence>
<evidence type="ECO:0000313" key="3">
    <source>
        <dbReference type="Proteomes" id="UP000433883"/>
    </source>
</evidence>
<name>A0A8H3V7H3_VENIN</name>
<evidence type="ECO:0000313" key="2">
    <source>
        <dbReference type="EMBL" id="KAE9982447.1"/>
    </source>
</evidence>
<gene>
    <name evidence="2" type="ORF">BLS_006027</name>
</gene>
<accession>A0A8H3V7H3</accession>
<protein>
    <submittedName>
        <fullName evidence="2">Uncharacterized protein</fullName>
    </submittedName>
</protein>
<reference evidence="2 3" key="1">
    <citation type="submission" date="2019-11" db="EMBL/GenBank/DDBJ databases">
        <title>Venturia inaequalis Genome Resource.</title>
        <authorList>
            <person name="Lichtner F.J."/>
        </authorList>
    </citation>
    <scope>NUCLEOTIDE SEQUENCE [LARGE SCALE GENOMIC DNA]</scope>
    <source>
        <strain evidence="2">Bline_iso_100314</strain>
    </source>
</reference>
<feature type="region of interest" description="Disordered" evidence="1">
    <location>
        <begin position="53"/>
        <end position="81"/>
    </location>
</feature>
<dbReference type="EMBL" id="WNWQ01000043">
    <property type="protein sequence ID" value="KAE9982447.1"/>
    <property type="molecule type" value="Genomic_DNA"/>
</dbReference>